<dbReference type="AlphaFoldDB" id="A0A2S5RDJ9"/>
<name>A0A2S5RDJ9_9MOLU</name>
<evidence type="ECO:0008006" key="3">
    <source>
        <dbReference type="Google" id="ProtNLM"/>
    </source>
</evidence>
<comment type="caution">
    <text evidence="1">The sequence shown here is derived from an EMBL/GenBank/DDBJ whole genome shotgun (WGS) entry which is preliminary data.</text>
</comment>
<evidence type="ECO:0000313" key="2">
    <source>
        <dbReference type="Proteomes" id="UP000237865"/>
    </source>
</evidence>
<dbReference type="EMBL" id="PHNE01000002">
    <property type="protein sequence ID" value="PPE05419.1"/>
    <property type="molecule type" value="Genomic_DNA"/>
</dbReference>
<dbReference type="Gene3D" id="2.160.20.80">
    <property type="entry name" value="E3 ubiquitin-protein ligase SopA"/>
    <property type="match status" value="1"/>
</dbReference>
<evidence type="ECO:0000313" key="1">
    <source>
        <dbReference type="EMBL" id="PPE05419.1"/>
    </source>
</evidence>
<proteinExistence type="predicted"/>
<dbReference type="Pfam" id="PF00805">
    <property type="entry name" value="Pentapeptide"/>
    <property type="match status" value="1"/>
</dbReference>
<accession>A0A2S5RDJ9</accession>
<keyword evidence="2" id="KW-1185">Reference proteome</keyword>
<dbReference type="Proteomes" id="UP000237865">
    <property type="component" value="Unassembled WGS sequence"/>
</dbReference>
<sequence>MKKLIKALTGVGVSDQKLKEYLKKNRLDLRDVNLKCADLRGVNLLQANLSKADLRHTDLKVNQDFKSNVLSCDNCLAEGILYTCDKCVDNFCEDCLTQTYTLCELEIGEYCDLGECENEHEKNDRILCNKCYL</sequence>
<dbReference type="SUPFAM" id="SSF141571">
    <property type="entry name" value="Pentapeptide repeat-like"/>
    <property type="match status" value="1"/>
</dbReference>
<organism evidence="1 2">
    <name type="scientific">Williamsoniiplasma lucivorax</name>
    <dbReference type="NCBI Taxonomy" id="209274"/>
    <lineage>
        <taxon>Bacteria</taxon>
        <taxon>Bacillati</taxon>
        <taxon>Mycoplasmatota</taxon>
        <taxon>Mollicutes</taxon>
        <taxon>Entomoplasmatales</taxon>
        <taxon>Williamsoniiplasma</taxon>
    </lineage>
</organism>
<protein>
    <recommendedName>
        <fullName evidence="3">Pentapeptide repeat-containing protein</fullName>
    </recommendedName>
</protein>
<dbReference type="InterPro" id="IPR001646">
    <property type="entry name" value="5peptide_repeat"/>
</dbReference>
<gene>
    <name evidence="1" type="ORF">ELUCI_v1c05110</name>
</gene>
<reference evidence="1 2" key="1">
    <citation type="submission" date="2017-11" db="EMBL/GenBank/DDBJ databases">
        <title>Genome sequence of Entomoplasma lucivorax PIPN-2 (ATCC 49196).</title>
        <authorList>
            <person name="Lo W.-S."/>
            <person name="Gasparich G.E."/>
            <person name="Kuo C.-H."/>
        </authorList>
    </citation>
    <scope>NUCLEOTIDE SEQUENCE [LARGE SCALE GENOMIC DNA]</scope>
    <source>
        <strain evidence="1 2">PIPN-2</strain>
    </source>
</reference>
<dbReference type="RefSeq" id="WP_028126414.1">
    <property type="nucleotide sequence ID" value="NZ_PHNE01000002.1"/>
</dbReference>
<dbReference type="STRING" id="1399797.GCA_000518285_00315"/>